<evidence type="ECO:0000256" key="2">
    <source>
        <dbReference type="ARBA" id="ARBA00023015"/>
    </source>
</evidence>
<evidence type="ECO:0000313" key="7">
    <source>
        <dbReference type="Proteomes" id="UP000325212"/>
    </source>
</evidence>
<proteinExistence type="predicted"/>
<evidence type="ECO:0000256" key="1">
    <source>
        <dbReference type="ARBA" id="ARBA00022491"/>
    </source>
</evidence>
<gene>
    <name evidence="6" type="ORF">CDIOL_41540</name>
</gene>
<evidence type="ECO:0000256" key="4">
    <source>
        <dbReference type="ARBA" id="ARBA00023163"/>
    </source>
</evidence>
<keyword evidence="3" id="KW-0238">DNA-binding</keyword>
<dbReference type="PANTHER" id="PTHR30204:SF69">
    <property type="entry name" value="MERR-FAMILY TRANSCRIPTIONAL REGULATOR"/>
    <property type="match status" value="1"/>
</dbReference>
<keyword evidence="2" id="KW-0805">Transcription regulation</keyword>
<keyword evidence="4" id="KW-0804">Transcription</keyword>
<dbReference type="RefSeq" id="WP_023975618.1">
    <property type="nucleotide sequence ID" value="NZ_BJLA01000019.1"/>
</dbReference>
<dbReference type="InterPro" id="IPR009061">
    <property type="entry name" value="DNA-bd_dom_put_sf"/>
</dbReference>
<dbReference type="SUPFAM" id="SSF46955">
    <property type="entry name" value="Putative DNA-binding domain"/>
    <property type="match status" value="1"/>
</dbReference>
<dbReference type="EMBL" id="BJLA01000019">
    <property type="protein sequence ID" value="GEA33231.1"/>
    <property type="molecule type" value="Genomic_DNA"/>
</dbReference>
<organism evidence="6 7">
    <name type="scientific">Clostridium diolis</name>
    <dbReference type="NCBI Taxonomy" id="223919"/>
    <lineage>
        <taxon>Bacteria</taxon>
        <taxon>Bacillati</taxon>
        <taxon>Bacillota</taxon>
        <taxon>Clostridia</taxon>
        <taxon>Eubacteriales</taxon>
        <taxon>Clostridiaceae</taxon>
        <taxon>Clostridium</taxon>
    </lineage>
</organism>
<evidence type="ECO:0000256" key="3">
    <source>
        <dbReference type="ARBA" id="ARBA00023125"/>
    </source>
</evidence>
<dbReference type="PROSITE" id="PS50937">
    <property type="entry name" value="HTH_MERR_2"/>
    <property type="match status" value="1"/>
</dbReference>
<comment type="caution">
    <text evidence="6">The sequence shown here is derived from an EMBL/GenBank/DDBJ whole genome shotgun (WGS) entry which is preliminary data.</text>
</comment>
<dbReference type="PANTHER" id="PTHR30204">
    <property type="entry name" value="REDOX-CYCLING DRUG-SENSING TRANSCRIPTIONAL ACTIVATOR SOXR"/>
    <property type="match status" value="1"/>
</dbReference>
<dbReference type="GO" id="GO:0003677">
    <property type="term" value="F:DNA binding"/>
    <property type="evidence" value="ECO:0007669"/>
    <property type="project" value="UniProtKB-KW"/>
</dbReference>
<feature type="domain" description="HTH merR-type" evidence="5">
    <location>
        <begin position="1"/>
        <end position="71"/>
    </location>
</feature>
<accession>A0AAV3VDC6</accession>
<dbReference type="SMART" id="SM00422">
    <property type="entry name" value="HTH_MERR"/>
    <property type="match status" value="1"/>
</dbReference>
<dbReference type="Gene3D" id="1.10.1660.10">
    <property type="match status" value="1"/>
</dbReference>
<dbReference type="GO" id="GO:0003700">
    <property type="term" value="F:DNA-binding transcription factor activity"/>
    <property type="evidence" value="ECO:0007669"/>
    <property type="project" value="InterPro"/>
</dbReference>
<keyword evidence="7" id="KW-1185">Reference proteome</keyword>
<evidence type="ECO:0000259" key="5">
    <source>
        <dbReference type="PROSITE" id="PS50937"/>
    </source>
</evidence>
<reference evidence="6 7" key="1">
    <citation type="submission" date="2019-06" db="EMBL/GenBank/DDBJ databases">
        <title>Draft genome sequence of Clostridium diolis DSM 15410.</title>
        <authorList>
            <person name="Kobayashi H."/>
            <person name="Tanizawa Y."/>
            <person name="Tohno M."/>
        </authorList>
    </citation>
    <scope>NUCLEOTIDE SEQUENCE [LARGE SCALE GENOMIC DNA]</scope>
    <source>
        <strain evidence="6 7">DSM 15410</strain>
    </source>
</reference>
<dbReference type="InterPro" id="IPR047057">
    <property type="entry name" value="MerR_fam"/>
</dbReference>
<evidence type="ECO:0000313" key="6">
    <source>
        <dbReference type="EMBL" id="GEA33231.1"/>
    </source>
</evidence>
<dbReference type="InterPro" id="IPR000551">
    <property type="entry name" value="MerR-type_HTH_dom"/>
</dbReference>
<dbReference type="CDD" id="cd01107">
    <property type="entry name" value="HTH_BmrR"/>
    <property type="match status" value="1"/>
</dbReference>
<sequence length="96" mass="11480">MYTIGQFSKIGRVSTKTLRYYDEINLLKPMYVDRDTQYRYYAYEQVLKLLSISELKEYGLKLEEIKAIMDKEDADLLKKFLQDKIAEINKEVQNNI</sequence>
<keyword evidence="1" id="KW-0678">Repressor</keyword>
<name>A0AAV3VDC6_9CLOT</name>
<dbReference type="Pfam" id="PF13411">
    <property type="entry name" value="MerR_1"/>
    <property type="match status" value="1"/>
</dbReference>
<dbReference type="AlphaFoldDB" id="A0AAV3VDC6"/>
<dbReference type="Proteomes" id="UP000325212">
    <property type="component" value="Unassembled WGS sequence"/>
</dbReference>
<protein>
    <recommendedName>
        <fullName evidence="5">HTH merR-type domain-containing protein</fullName>
    </recommendedName>
</protein>